<sequence length="45" mass="4864">MPWWPGGRSRPESLPKCSKPDSIEGTPWKAGQIASSNRAQISAPT</sequence>
<name>A0A4Y2UV60_ARAVE</name>
<evidence type="ECO:0000313" key="3">
    <source>
        <dbReference type="Proteomes" id="UP000499080"/>
    </source>
</evidence>
<dbReference type="EMBL" id="BGPR01040608">
    <property type="protein sequence ID" value="GBO16768.1"/>
    <property type="molecule type" value="Genomic_DNA"/>
</dbReference>
<keyword evidence="3" id="KW-1185">Reference proteome</keyword>
<evidence type="ECO:0000313" key="2">
    <source>
        <dbReference type="EMBL" id="GBO16768.1"/>
    </source>
</evidence>
<dbReference type="AlphaFoldDB" id="A0A4Y2UV60"/>
<dbReference type="Proteomes" id="UP000499080">
    <property type="component" value="Unassembled WGS sequence"/>
</dbReference>
<organism evidence="2 3">
    <name type="scientific">Araneus ventricosus</name>
    <name type="common">Orbweaver spider</name>
    <name type="synonym">Epeira ventricosa</name>
    <dbReference type="NCBI Taxonomy" id="182803"/>
    <lineage>
        <taxon>Eukaryota</taxon>
        <taxon>Metazoa</taxon>
        <taxon>Ecdysozoa</taxon>
        <taxon>Arthropoda</taxon>
        <taxon>Chelicerata</taxon>
        <taxon>Arachnida</taxon>
        <taxon>Araneae</taxon>
        <taxon>Araneomorphae</taxon>
        <taxon>Entelegynae</taxon>
        <taxon>Araneoidea</taxon>
        <taxon>Araneidae</taxon>
        <taxon>Araneus</taxon>
    </lineage>
</organism>
<feature type="non-terminal residue" evidence="2">
    <location>
        <position position="45"/>
    </location>
</feature>
<protein>
    <submittedName>
        <fullName evidence="2">Uncharacterized protein</fullName>
    </submittedName>
</protein>
<proteinExistence type="predicted"/>
<reference evidence="2 3" key="1">
    <citation type="journal article" date="2019" name="Sci. Rep.">
        <title>Orb-weaving spider Araneus ventricosus genome elucidates the spidroin gene catalogue.</title>
        <authorList>
            <person name="Kono N."/>
            <person name="Nakamura H."/>
            <person name="Ohtoshi R."/>
            <person name="Moran D.A.P."/>
            <person name="Shinohara A."/>
            <person name="Yoshida Y."/>
            <person name="Fujiwara M."/>
            <person name="Mori M."/>
            <person name="Tomita M."/>
            <person name="Arakawa K."/>
        </authorList>
    </citation>
    <scope>NUCLEOTIDE SEQUENCE [LARGE SCALE GENOMIC DNA]</scope>
</reference>
<accession>A0A4Y2UV60</accession>
<comment type="caution">
    <text evidence="2">The sequence shown here is derived from an EMBL/GenBank/DDBJ whole genome shotgun (WGS) entry which is preliminary data.</text>
</comment>
<feature type="compositionally biased region" description="Polar residues" evidence="1">
    <location>
        <begin position="33"/>
        <end position="45"/>
    </location>
</feature>
<evidence type="ECO:0000256" key="1">
    <source>
        <dbReference type="SAM" id="MobiDB-lite"/>
    </source>
</evidence>
<feature type="region of interest" description="Disordered" evidence="1">
    <location>
        <begin position="1"/>
        <end position="45"/>
    </location>
</feature>
<feature type="compositionally biased region" description="Basic and acidic residues" evidence="1">
    <location>
        <begin position="9"/>
        <end position="22"/>
    </location>
</feature>
<gene>
    <name evidence="2" type="ORF">AVEN_76770_1</name>
</gene>